<feature type="compositionally biased region" description="Acidic residues" evidence="1">
    <location>
        <begin position="985"/>
        <end position="995"/>
    </location>
</feature>
<feature type="compositionally biased region" description="Basic residues" evidence="1">
    <location>
        <begin position="620"/>
        <end position="639"/>
    </location>
</feature>
<feature type="compositionally biased region" description="Basic and acidic residues" evidence="1">
    <location>
        <begin position="558"/>
        <end position="586"/>
    </location>
</feature>
<feature type="compositionally biased region" description="Basic and acidic residues" evidence="1">
    <location>
        <begin position="1285"/>
        <end position="1297"/>
    </location>
</feature>
<feature type="region of interest" description="Disordered" evidence="1">
    <location>
        <begin position="306"/>
        <end position="410"/>
    </location>
</feature>
<feature type="compositionally biased region" description="Acidic residues" evidence="1">
    <location>
        <begin position="645"/>
        <end position="656"/>
    </location>
</feature>
<feature type="compositionally biased region" description="Acidic residues" evidence="1">
    <location>
        <begin position="1179"/>
        <end position="1192"/>
    </location>
</feature>
<feature type="compositionally biased region" description="Acidic residues" evidence="1">
    <location>
        <begin position="602"/>
        <end position="614"/>
    </location>
</feature>
<feature type="compositionally biased region" description="Basic and acidic residues" evidence="1">
    <location>
        <begin position="863"/>
        <end position="882"/>
    </location>
</feature>
<feature type="compositionally biased region" description="Acidic residues" evidence="1">
    <location>
        <begin position="527"/>
        <end position="539"/>
    </location>
</feature>
<feature type="compositionally biased region" description="Acidic residues" evidence="1">
    <location>
        <begin position="1334"/>
        <end position="1346"/>
    </location>
</feature>
<proteinExistence type="predicted"/>
<feature type="compositionally biased region" description="Basic and acidic residues" evidence="1">
    <location>
        <begin position="1064"/>
        <end position="1088"/>
    </location>
</feature>
<dbReference type="GeneTree" id="ENSGT00510000048902"/>
<feature type="compositionally biased region" description="Acidic residues" evidence="1">
    <location>
        <begin position="766"/>
        <end position="778"/>
    </location>
</feature>
<feature type="compositionally biased region" description="Basic residues" evidence="1">
    <location>
        <begin position="1002"/>
        <end position="1014"/>
    </location>
</feature>
<feature type="compositionally biased region" description="Acidic residues" evidence="1">
    <location>
        <begin position="697"/>
        <end position="710"/>
    </location>
</feature>
<feature type="compositionally biased region" description="Basic and acidic residues" evidence="1">
    <location>
        <begin position="328"/>
        <end position="344"/>
    </location>
</feature>
<organism evidence="2 3">
    <name type="scientific">Gasterosteus aculeatus aculeatus</name>
    <name type="common">three-spined stickleback</name>
    <dbReference type="NCBI Taxonomy" id="481459"/>
    <lineage>
        <taxon>Eukaryota</taxon>
        <taxon>Metazoa</taxon>
        <taxon>Chordata</taxon>
        <taxon>Craniata</taxon>
        <taxon>Vertebrata</taxon>
        <taxon>Euteleostomi</taxon>
        <taxon>Actinopterygii</taxon>
        <taxon>Neopterygii</taxon>
        <taxon>Teleostei</taxon>
        <taxon>Neoteleostei</taxon>
        <taxon>Acanthomorphata</taxon>
        <taxon>Eupercaria</taxon>
        <taxon>Perciformes</taxon>
        <taxon>Cottioidei</taxon>
        <taxon>Gasterosteales</taxon>
        <taxon>Gasterosteidae</taxon>
        <taxon>Gasterosteus</taxon>
    </lineage>
</organism>
<reference evidence="2 3" key="1">
    <citation type="journal article" date="2021" name="G3 (Bethesda)">
        <title>Improved contiguity of the threespine stickleback genome using long-read sequencing.</title>
        <authorList>
            <person name="Nath S."/>
            <person name="Shaw D.E."/>
            <person name="White M.A."/>
        </authorList>
    </citation>
    <scope>NUCLEOTIDE SEQUENCE [LARGE SCALE GENOMIC DNA]</scope>
    <source>
        <strain evidence="2 3">Lake Benthic</strain>
    </source>
</reference>
<feature type="compositionally biased region" description="Polar residues" evidence="1">
    <location>
        <begin position="1252"/>
        <end position="1264"/>
    </location>
</feature>
<evidence type="ECO:0000313" key="3">
    <source>
        <dbReference type="Proteomes" id="UP000007635"/>
    </source>
</evidence>
<evidence type="ECO:0000313" key="2">
    <source>
        <dbReference type="Ensembl" id="ENSGACP00000069628.1"/>
    </source>
</evidence>
<dbReference type="InterPro" id="IPR029625">
    <property type="entry name" value="FAM169"/>
</dbReference>
<feature type="compositionally biased region" description="Basic and acidic residues" evidence="1">
    <location>
        <begin position="511"/>
        <end position="526"/>
    </location>
</feature>
<reference evidence="2" key="3">
    <citation type="submission" date="2025-09" db="UniProtKB">
        <authorList>
            <consortium name="Ensembl"/>
        </authorList>
    </citation>
    <scope>IDENTIFICATION</scope>
</reference>
<feature type="region of interest" description="Disordered" evidence="1">
    <location>
        <begin position="844"/>
        <end position="1405"/>
    </location>
</feature>
<reference evidence="2" key="2">
    <citation type="submission" date="2025-08" db="UniProtKB">
        <authorList>
            <consortium name="Ensembl"/>
        </authorList>
    </citation>
    <scope>IDENTIFICATION</scope>
</reference>
<feature type="compositionally biased region" description="Basic and acidic residues" evidence="1">
    <location>
        <begin position="1015"/>
        <end position="1027"/>
    </location>
</feature>
<protein>
    <recommendedName>
        <fullName evidence="4">Family with sequence similarity 169 member Aa</fullName>
    </recommendedName>
</protein>
<dbReference type="PANTHER" id="PTHR22442">
    <property type="match status" value="1"/>
</dbReference>
<feature type="compositionally biased region" description="Polar residues" evidence="1">
    <location>
        <begin position="450"/>
        <end position="463"/>
    </location>
</feature>
<name>A0AAQ4S382_GASAC</name>
<sequence>MKFPVDLLAGVSQAELERLAHNYMEDLLYSNPDSPEHLVLSDSTQVTINISSVGFTPLYGSSDRLTVLALFSPSNPFTAVALFLLDRWWTVDDILKTADPTRGGTVEVESLGERIVLYILNRVIYRAKEMSCEELPFLCHGDTDYAKILWDDGEAVGFYSVKPAGSFCRSFPSSSYQLPVMDSIFIRKHLRRQGFGLQMLEDFVLSFREECLGLRFPLTKSMYRVCEKYLCQYPGDTHLLWEVESVGGPTQRTNISKKLRAMDQTVSRGLIFTQTDESLVVTTHREARPAGGTGDIVEEVTVLSATTEAEVPPAARGGSSGSKRRKMQEKIGEDKTEKVIRIEDIEAETPSKDQASAQEKTELHVSGSGTSSVAREAQRDLEEAGATLAPATEEPPVEDDAPQNLNSSSCDSHIAVENVASEIRECQQEITAALAGSEEKSQVGLRVSPQEASLSTRATTSEKIVSVKSGRANVRTVTTPTHRSTRHSKQEDVGLALRGRTIRNTLKHPRHSPEESEREPAAAEREAPEEEETSIEQMEEPPQVEQRRTGEALATEEPTVHEGTIEKAKGNTEERPVSEMGTHGEADIPVEDAAEGNLPPAEVEEAGQLEEEEAPLVGKRAVRHTRKTSTATARRKSARGGKQWDEEESQNGEEEPAATTRTLRRGGAAATHTAKGRSERTRKQIQGSKCVEATGGVEEEAAEEPDEEMEEVGHTLTGVASDEEEGLHLEKHVEAEAEHKQQAVGDETGPGSDAPAEGDEVKAPEEDIVEVENEDVDKGEEKENTATVIAAPEETTKPSPSAATHSAVLPAGKDGATPSAEETENQLPSLRKLTVVLVDLQKPNHGAQDVTQAEEESLLVQKDAAKAEGEPREKPMEDKDPVEQVNVPVGIRTTEKEEGEPVTNQEEGERRDGRDPSEGDKHIEAEEAVNPHDDQGEGPIDEEEKTSLVAEEAVAERDGVQEEQSTSTCEVVERAQQMLTAKDEQVEDASEEEAPVVERVLRSGRKTAKGKTTTKHADEQGEKRAGEGEPAADVGVLRKGRKPADGARTPCRGEREEDDGSALLDKETKALLEESDRKEECTGEKIEGEDGNEEGGNAESLTEQETVEEKPSAAEGQAEASFGERAEETPKTDEAKAPDEAARATTRKGRRSAAAPPGRNAKRTRTQCQQEEGGGGEETLGEEVEAGQESPEETVKDQDVETKDASTGEAGVLEEDDRSVEAVTGGFNVPPPSAKVKKTSAEDEETTAAEPRQQQKASPVTQSPRSRRQKDDAQRRSVRKRPKVNYRENEEGERHEEGTDEEEEVTVASDGDHGNEAAQCPSGTEAAGASKEGEEYELNTSEEEEPPIVIGERVLRGRSLPSVTMTPQSRSRRRIAKVSKEKSPRSAHKRKGPEVTRQSKRLSRV</sequence>
<dbReference type="PANTHER" id="PTHR22442:SF3">
    <property type="entry name" value="SOLUBLE LAMIN-ASSOCIATED PROTEIN OF 75 KDA"/>
    <property type="match status" value="1"/>
</dbReference>
<feature type="region of interest" description="Disordered" evidence="1">
    <location>
        <begin position="435"/>
        <end position="828"/>
    </location>
</feature>
<dbReference type="Proteomes" id="UP000007635">
    <property type="component" value="Unassembled WGS sequence"/>
</dbReference>
<dbReference type="Ensembl" id="ENSGACT00000058570.1">
    <property type="protein sequence ID" value="ENSGACP00000069628.1"/>
    <property type="gene ID" value="ENSGACG00000024101.1"/>
</dbReference>
<keyword evidence="3" id="KW-1185">Reference proteome</keyword>
<feature type="compositionally biased region" description="Basic and acidic residues" evidence="1">
    <location>
        <begin position="726"/>
        <end position="741"/>
    </location>
</feature>
<feature type="compositionally biased region" description="Basic and acidic residues" evidence="1">
    <location>
        <begin position="1122"/>
        <end position="1142"/>
    </location>
</feature>
<evidence type="ECO:0008006" key="4">
    <source>
        <dbReference type="Google" id="ProtNLM"/>
    </source>
</evidence>
<accession>A0AAQ4S382</accession>
<feature type="compositionally biased region" description="Basic and acidic residues" evidence="1">
    <location>
        <begin position="1193"/>
        <end position="1206"/>
    </location>
</feature>
<feature type="compositionally biased region" description="Basic and acidic residues" evidence="1">
    <location>
        <begin position="907"/>
        <end position="935"/>
    </location>
</feature>
<evidence type="ECO:0000256" key="1">
    <source>
        <dbReference type="SAM" id="MobiDB-lite"/>
    </source>
</evidence>